<evidence type="ECO:0000256" key="6">
    <source>
        <dbReference type="ARBA" id="ARBA00022777"/>
    </source>
</evidence>
<dbReference type="AlphaFoldDB" id="A0A814ADL3"/>
<evidence type="ECO:0000313" key="14">
    <source>
        <dbReference type="Proteomes" id="UP000663879"/>
    </source>
</evidence>
<organism evidence="13 14">
    <name type="scientific">Brachionus calyciflorus</name>
    <dbReference type="NCBI Taxonomy" id="104777"/>
    <lineage>
        <taxon>Eukaryota</taxon>
        <taxon>Metazoa</taxon>
        <taxon>Spiralia</taxon>
        <taxon>Gnathifera</taxon>
        <taxon>Rotifera</taxon>
        <taxon>Eurotatoria</taxon>
        <taxon>Monogononta</taxon>
        <taxon>Pseudotrocha</taxon>
        <taxon>Ploima</taxon>
        <taxon>Brachionidae</taxon>
        <taxon>Brachionus</taxon>
    </lineage>
</organism>
<evidence type="ECO:0000313" key="13">
    <source>
        <dbReference type="EMBL" id="CAF0912758.1"/>
    </source>
</evidence>
<dbReference type="OrthoDB" id="242257at2759"/>
<feature type="domain" description="DAGKc" evidence="12">
    <location>
        <begin position="496"/>
        <end position="632"/>
    </location>
</feature>
<dbReference type="Gene3D" id="3.40.50.10330">
    <property type="entry name" value="Probable inorganic polyphosphate/atp-NAD kinase, domain 1"/>
    <property type="match status" value="1"/>
</dbReference>
<evidence type="ECO:0000256" key="5">
    <source>
        <dbReference type="ARBA" id="ARBA00022741"/>
    </source>
</evidence>
<dbReference type="InterPro" id="IPR000756">
    <property type="entry name" value="Diacylglycerol_kin_accessory"/>
</dbReference>
<dbReference type="SMART" id="SM00045">
    <property type="entry name" value="DAGKa"/>
    <property type="match status" value="1"/>
</dbReference>
<dbReference type="InterPro" id="IPR037607">
    <property type="entry name" value="DGK"/>
</dbReference>
<dbReference type="EMBL" id="CAJNOC010002106">
    <property type="protein sequence ID" value="CAF0912758.1"/>
    <property type="molecule type" value="Genomic_DNA"/>
</dbReference>
<dbReference type="GO" id="GO:0046872">
    <property type="term" value="F:metal ion binding"/>
    <property type="evidence" value="ECO:0007669"/>
    <property type="project" value="UniProtKB-KW"/>
</dbReference>
<feature type="region of interest" description="Disordered" evidence="10">
    <location>
        <begin position="199"/>
        <end position="222"/>
    </location>
</feature>
<keyword evidence="7" id="KW-0862">Zinc</keyword>
<dbReference type="FunFam" id="2.60.200.40:FF:000012">
    <property type="entry name" value="Diacylglycerol kinase"/>
    <property type="match status" value="1"/>
</dbReference>
<keyword evidence="14" id="KW-1185">Reference proteome</keyword>
<feature type="region of interest" description="Disordered" evidence="10">
    <location>
        <begin position="65"/>
        <end position="108"/>
    </location>
</feature>
<evidence type="ECO:0000256" key="4">
    <source>
        <dbReference type="ARBA" id="ARBA00022737"/>
    </source>
</evidence>
<feature type="region of interest" description="Disordered" evidence="10">
    <location>
        <begin position="437"/>
        <end position="480"/>
    </location>
</feature>
<evidence type="ECO:0000256" key="8">
    <source>
        <dbReference type="ARBA" id="ARBA00022840"/>
    </source>
</evidence>
<evidence type="ECO:0000259" key="11">
    <source>
        <dbReference type="PROSITE" id="PS50081"/>
    </source>
</evidence>
<protein>
    <recommendedName>
        <fullName evidence="9">Diacylglycerol kinase</fullName>
        <shortName evidence="9">DAG kinase</shortName>
        <ecNumber evidence="9">2.7.1.107</ecNumber>
    </recommendedName>
</protein>
<dbReference type="Gene3D" id="2.60.200.40">
    <property type="match status" value="1"/>
</dbReference>
<comment type="catalytic activity">
    <reaction evidence="9">
        <text>a 1,2-diacyl-sn-glycerol + ATP = a 1,2-diacyl-sn-glycero-3-phosphate + ADP + H(+)</text>
        <dbReference type="Rhea" id="RHEA:10272"/>
        <dbReference type="ChEBI" id="CHEBI:15378"/>
        <dbReference type="ChEBI" id="CHEBI:17815"/>
        <dbReference type="ChEBI" id="CHEBI:30616"/>
        <dbReference type="ChEBI" id="CHEBI:58608"/>
        <dbReference type="ChEBI" id="CHEBI:456216"/>
        <dbReference type="EC" id="2.7.1.107"/>
    </reaction>
</comment>
<name>A0A814ADL3_9BILA</name>
<dbReference type="GO" id="GO:0005524">
    <property type="term" value="F:ATP binding"/>
    <property type="evidence" value="ECO:0007669"/>
    <property type="project" value="UniProtKB-KW"/>
</dbReference>
<feature type="compositionally biased region" description="Basic residues" evidence="10">
    <location>
        <begin position="439"/>
        <end position="449"/>
    </location>
</feature>
<evidence type="ECO:0000256" key="9">
    <source>
        <dbReference type="RuleBase" id="RU361128"/>
    </source>
</evidence>
<evidence type="ECO:0000259" key="12">
    <source>
        <dbReference type="PROSITE" id="PS50146"/>
    </source>
</evidence>
<proteinExistence type="inferred from homology"/>
<dbReference type="Proteomes" id="UP000663879">
    <property type="component" value="Unassembled WGS sequence"/>
</dbReference>
<keyword evidence="2 9" id="KW-0808">Transferase</keyword>
<keyword evidence="3" id="KW-0479">Metal-binding</keyword>
<keyword evidence="8 9" id="KW-0067">ATP-binding</keyword>
<comment type="caution">
    <text evidence="13">The sequence shown here is derived from an EMBL/GenBank/DDBJ whole genome shotgun (WGS) entry which is preliminary data.</text>
</comment>
<dbReference type="GO" id="GO:0004143">
    <property type="term" value="F:ATP-dependent diacylglycerol kinase activity"/>
    <property type="evidence" value="ECO:0007669"/>
    <property type="project" value="UniProtKB-EC"/>
</dbReference>
<feature type="region of interest" description="Disordered" evidence="10">
    <location>
        <begin position="1"/>
        <end position="21"/>
    </location>
</feature>
<dbReference type="InterPro" id="IPR016064">
    <property type="entry name" value="NAD/diacylglycerol_kinase_sf"/>
</dbReference>
<evidence type="ECO:0000256" key="7">
    <source>
        <dbReference type="ARBA" id="ARBA00022833"/>
    </source>
</evidence>
<comment type="similarity">
    <text evidence="1 9">Belongs to the eukaryotic diacylglycerol kinase family.</text>
</comment>
<dbReference type="InterPro" id="IPR002219">
    <property type="entry name" value="PKC_DAG/PE"/>
</dbReference>
<dbReference type="SUPFAM" id="SSF111331">
    <property type="entry name" value="NAD kinase/diacylglycerol kinase-like"/>
    <property type="match status" value="1"/>
</dbReference>
<evidence type="ECO:0000256" key="2">
    <source>
        <dbReference type="ARBA" id="ARBA00022679"/>
    </source>
</evidence>
<dbReference type="GO" id="GO:0005886">
    <property type="term" value="C:plasma membrane"/>
    <property type="evidence" value="ECO:0007669"/>
    <property type="project" value="TreeGrafter"/>
</dbReference>
<keyword evidence="6 9" id="KW-0418">Kinase</keyword>
<dbReference type="PANTHER" id="PTHR11255">
    <property type="entry name" value="DIACYLGLYCEROL KINASE"/>
    <property type="match status" value="1"/>
</dbReference>
<gene>
    <name evidence="13" type="ORF">OXX778_LOCUS11989</name>
</gene>
<dbReference type="InterPro" id="IPR001206">
    <property type="entry name" value="Diacylglycerol_kinase_cat_dom"/>
</dbReference>
<feature type="compositionally biased region" description="Basic and acidic residues" evidence="10">
    <location>
        <begin position="1"/>
        <end position="16"/>
    </location>
</feature>
<dbReference type="PROSITE" id="PS50081">
    <property type="entry name" value="ZF_DAG_PE_2"/>
    <property type="match status" value="1"/>
</dbReference>
<reference evidence="13" key="1">
    <citation type="submission" date="2021-02" db="EMBL/GenBank/DDBJ databases">
        <authorList>
            <person name="Nowell W R."/>
        </authorList>
    </citation>
    <scope>NUCLEOTIDE SEQUENCE</scope>
    <source>
        <strain evidence="13">Ploen Becks lab</strain>
    </source>
</reference>
<keyword evidence="5 9" id="KW-0547">Nucleotide-binding</keyword>
<evidence type="ECO:0000256" key="3">
    <source>
        <dbReference type="ARBA" id="ARBA00022723"/>
    </source>
</evidence>
<dbReference type="GO" id="GO:0007200">
    <property type="term" value="P:phospholipase C-activating G protein-coupled receptor signaling pathway"/>
    <property type="evidence" value="ECO:0007669"/>
    <property type="project" value="InterPro"/>
</dbReference>
<feature type="domain" description="Phorbol-ester/DAG-type" evidence="11">
    <location>
        <begin position="350"/>
        <end position="408"/>
    </location>
</feature>
<evidence type="ECO:0000256" key="10">
    <source>
        <dbReference type="SAM" id="MobiDB-lite"/>
    </source>
</evidence>
<dbReference type="InterPro" id="IPR017438">
    <property type="entry name" value="ATP-NAD_kinase_N"/>
</dbReference>
<keyword evidence="4" id="KW-0677">Repeat</keyword>
<evidence type="ECO:0000256" key="1">
    <source>
        <dbReference type="ARBA" id="ARBA00009280"/>
    </source>
</evidence>
<dbReference type="SUPFAM" id="SSF57889">
    <property type="entry name" value="Cysteine-rich domain"/>
    <property type="match status" value="1"/>
</dbReference>
<dbReference type="SMART" id="SM00046">
    <property type="entry name" value="DAGKc"/>
    <property type="match status" value="1"/>
</dbReference>
<accession>A0A814ADL3</accession>
<dbReference type="PANTHER" id="PTHR11255:SF80">
    <property type="entry name" value="EYE-SPECIFIC DIACYLGLYCEROL KINASE"/>
    <property type="match status" value="1"/>
</dbReference>
<dbReference type="Pfam" id="PF00609">
    <property type="entry name" value="DAGK_acc"/>
    <property type="match status" value="1"/>
</dbReference>
<feature type="compositionally biased region" description="Low complexity" evidence="10">
    <location>
        <begin position="452"/>
        <end position="474"/>
    </location>
</feature>
<dbReference type="EC" id="2.7.1.107" evidence="9"/>
<dbReference type="InterPro" id="IPR046349">
    <property type="entry name" value="C1-like_sf"/>
</dbReference>
<dbReference type="Pfam" id="PF00781">
    <property type="entry name" value="DAGK_cat"/>
    <property type="match status" value="1"/>
</dbReference>
<sequence>MEIKNCEPSRNNDSKSMKKTPLRLSKSLNLNSNPYKLTQNIKELSHNALLSSIPLFNNPTAKISRSQSSSFTSINNNNKTINDSDLMTTNNKESNESSQVSQQVGSTSELAELTLPQSKQTNLSSLTNIVNSKSNDQLDLEDFILDDKTSEQSSDKLENNFKNEKKKYKRFALGWVGKTVGKRTFKKSHTHHVHNVIHRRKSRSPSTHEEIQQQQQQRHATTSVLLKSKSIRVGSKKSHGIDWSENAKQGVHLWSDLINQTNESCYLSEQDALDFHCLTCNDKCQSQSKNVSKKKCNLCKIIVHETCIDTLQKHVKCRQTFREATNKKKSFKDKEQNASILHSNVNNVNSHHWLCRKYDDEKFDNKCQACLKSYTNRFGLQTSRSIVSCSWCKVSYHFKCFSLNKTQCNFGEFNQLIVPPNWIIKSNHKNSFRSSFLRTHQHRSSKRHHQETTIINSNESNNNLLVPPSTSTPSRHSHSHSSFIIRPTQCLNGQNIMIKPLLVLINPKSGGKQGPKLLKKFTWLLNPRQVFDLTLPGCPKLPLHLYRNVPNLRILVGGGDGTVGWVLSVIDQIKFLASPPSIAVLPLGTGNDLARALNWGGGYTDEPLTKILNKVLESRTTRLDRWQINTKPNMDVDTNEFDKEENVISKLKNDVMNNYFSLGADAHVCLEFHERREANPHKFSSRWFNLLHYAEAGGKDIIKKTWRDLKDFIKLECDGKNYTDVIRSRGYHCLIFLNIPKYSSGTNPWGSSSDNNYQPQAMNDGRLEVIGCFTATLAKFQLGGNGERICQAQHIKLTTSTCIPIQIDGEPAKLCPSVIEITHKNQALMLEHVKYNTDSPVFGYQPSIHKNFEVRCVLMEDFENFRGDNEILQKKAIYLGTIRTSNLTDSLSKVRNTISFLLTNCANGFYTSKWTFLSGEEFYRISDDSDECLLDLVSTDEIIYILDENPRYTNKSLILKEINVNEEKVLTTTSQKNNSAITKLAQITSTSLKNV</sequence>
<dbReference type="PROSITE" id="PS50146">
    <property type="entry name" value="DAGK"/>
    <property type="match status" value="1"/>
</dbReference>